<accession>A0A1R3KKK6</accession>
<dbReference type="EMBL" id="AWWV01001233">
    <property type="protein sequence ID" value="OMP11494.1"/>
    <property type="molecule type" value="Genomic_DNA"/>
</dbReference>
<dbReference type="Gramene" id="OMP07724">
    <property type="protein sequence ID" value="OMP07724"/>
    <property type="gene ID" value="CCACVL1_01237"/>
</dbReference>
<protein>
    <submittedName>
        <fullName evidence="2">Uncharacterized protein</fullName>
    </submittedName>
</protein>
<dbReference type="EMBL" id="AWWV01002313">
    <property type="protein sequence ID" value="OMP10527.1"/>
    <property type="molecule type" value="Genomic_DNA"/>
</dbReference>
<name>A0A1R3KKK6_COCAP</name>
<gene>
    <name evidence="9" type="ORF">CCACVL1_00488</name>
    <name evidence="8" type="ORF">CCACVL1_00868</name>
    <name evidence="7" type="ORF">CCACVL1_00899</name>
    <name evidence="6" type="ORF">CCACVL1_01237</name>
    <name evidence="5" type="ORF">CCACVL1_01240</name>
    <name evidence="4" type="ORF">CCACVL1_01242</name>
    <name evidence="3" type="ORF">CCACVL1_01271</name>
    <name evidence="2" type="ORF">CCACVL1_01272</name>
    <name evidence="1" type="ORF">CCACVL1_02715</name>
</gene>
<proteinExistence type="predicted"/>
<dbReference type="Gramene" id="OMP11494">
    <property type="protein sequence ID" value="OMP11494"/>
    <property type="gene ID" value="CCACVL1_00488"/>
</dbReference>
<dbReference type="EMBL" id="AWWV01004250">
    <property type="protein sequence ID" value="OMP07701.1"/>
    <property type="molecule type" value="Genomic_DNA"/>
</dbReference>
<evidence type="ECO:0000313" key="4">
    <source>
        <dbReference type="EMBL" id="OMP07701.1"/>
    </source>
</evidence>
<dbReference type="Gramene" id="OMP07618">
    <property type="protein sequence ID" value="OMP07618"/>
    <property type="gene ID" value="CCACVL1_01271"/>
</dbReference>
<evidence type="ECO:0000313" key="2">
    <source>
        <dbReference type="EMBL" id="OMP07617.1"/>
    </source>
</evidence>
<dbReference type="Proteomes" id="UP000188268">
    <property type="component" value="Unassembled WGS sequence"/>
</dbReference>
<keyword evidence="10" id="KW-1185">Reference proteome</keyword>
<dbReference type="Gramene" id="OMP07706">
    <property type="protein sequence ID" value="OMP07706"/>
    <property type="gene ID" value="CCACVL1_01240"/>
</dbReference>
<evidence type="ECO:0000313" key="7">
    <source>
        <dbReference type="EMBL" id="OMP10527.1"/>
    </source>
</evidence>
<evidence type="ECO:0000313" key="10">
    <source>
        <dbReference type="Proteomes" id="UP000188268"/>
    </source>
</evidence>
<dbReference type="EMBL" id="AWWV01002174">
    <property type="protein sequence ID" value="OMP10571.1"/>
    <property type="molecule type" value="Genomic_DNA"/>
</dbReference>
<comment type="caution">
    <text evidence="2">The sequence shown here is derived from an EMBL/GenBank/DDBJ whole genome shotgun (WGS) entry which is preliminary data.</text>
</comment>
<dbReference type="Gramene" id="OMP02732">
    <property type="protein sequence ID" value="OMP02732"/>
    <property type="gene ID" value="CCACVL1_02715"/>
</dbReference>
<dbReference type="Gramene" id="OMP10571">
    <property type="protein sequence ID" value="OMP10571"/>
    <property type="gene ID" value="CCACVL1_00868"/>
</dbReference>
<evidence type="ECO:0000313" key="3">
    <source>
        <dbReference type="EMBL" id="OMP07618.1"/>
    </source>
</evidence>
<evidence type="ECO:0000313" key="1">
    <source>
        <dbReference type="EMBL" id="OMP02732.1"/>
    </source>
</evidence>
<dbReference type="EMBL" id="AWWV01004233">
    <property type="protein sequence ID" value="OMP07724.1"/>
    <property type="molecule type" value="Genomic_DNA"/>
</dbReference>
<evidence type="ECO:0000313" key="8">
    <source>
        <dbReference type="EMBL" id="OMP10571.1"/>
    </source>
</evidence>
<reference evidence="2 10" key="1">
    <citation type="submission" date="2013-09" db="EMBL/GenBank/DDBJ databases">
        <title>Corchorus capsularis genome sequencing.</title>
        <authorList>
            <person name="Alam M."/>
            <person name="Haque M.S."/>
            <person name="Islam M.S."/>
            <person name="Emdad E.M."/>
            <person name="Islam M.M."/>
            <person name="Ahmed B."/>
            <person name="Halim A."/>
            <person name="Hossen Q.M.M."/>
            <person name="Hossain M.Z."/>
            <person name="Ahmed R."/>
            <person name="Khan M.M."/>
            <person name="Islam R."/>
            <person name="Rashid M.M."/>
            <person name="Khan S.A."/>
            <person name="Rahman M.S."/>
            <person name="Alam M."/>
        </authorList>
    </citation>
    <scope>NUCLEOTIDE SEQUENCE [LARGE SCALE GENOMIC DNA]</scope>
    <source>
        <strain evidence="10">cv. CVL-1</strain>
        <tissue evidence="2">Whole seedling</tissue>
    </source>
</reference>
<dbReference type="Gramene" id="OMP10527">
    <property type="protein sequence ID" value="OMP10527"/>
    <property type="gene ID" value="CCACVL1_00899"/>
</dbReference>
<evidence type="ECO:0000313" key="5">
    <source>
        <dbReference type="EMBL" id="OMP07706.1"/>
    </source>
</evidence>
<evidence type="ECO:0000313" key="6">
    <source>
        <dbReference type="EMBL" id="OMP07724.1"/>
    </source>
</evidence>
<evidence type="ECO:0000313" key="9">
    <source>
        <dbReference type="EMBL" id="OMP11494.1"/>
    </source>
</evidence>
<feature type="non-terminal residue" evidence="2">
    <location>
        <position position="39"/>
    </location>
</feature>
<dbReference type="Gramene" id="OMP07617">
    <property type="protein sequence ID" value="OMP07617"/>
    <property type="gene ID" value="CCACVL1_01272"/>
</dbReference>
<dbReference type="EMBL" id="AWWV01004247">
    <property type="protein sequence ID" value="OMP07706.1"/>
    <property type="molecule type" value="Genomic_DNA"/>
</dbReference>
<dbReference type="EMBL" id="AWWV01004303">
    <property type="protein sequence ID" value="OMP07617.1"/>
    <property type="molecule type" value="Genomic_DNA"/>
</dbReference>
<dbReference type="EMBL" id="AWWV01006174">
    <property type="protein sequence ID" value="OMP02732.1"/>
    <property type="molecule type" value="Genomic_DNA"/>
</dbReference>
<dbReference type="EMBL" id="AWWV01004302">
    <property type="protein sequence ID" value="OMP07618.1"/>
    <property type="molecule type" value="Genomic_DNA"/>
</dbReference>
<dbReference type="AlphaFoldDB" id="A0A1R3KKK6"/>
<feature type="non-terminal residue" evidence="2">
    <location>
        <position position="1"/>
    </location>
</feature>
<organism evidence="2 10">
    <name type="scientific">Corchorus capsularis</name>
    <name type="common">Jute</name>
    <dbReference type="NCBI Taxonomy" id="210143"/>
    <lineage>
        <taxon>Eukaryota</taxon>
        <taxon>Viridiplantae</taxon>
        <taxon>Streptophyta</taxon>
        <taxon>Embryophyta</taxon>
        <taxon>Tracheophyta</taxon>
        <taxon>Spermatophyta</taxon>
        <taxon>Magnoliopsida</taxon>
        <taxon>eudicotyledons</taxon>
        <taxon>Gunneridae</taxon>
        <taxon>Pentapetalae</taxon>
        <taxon>rosids</taxon>
        <taxon>malvids</taxon>
        <taxon>Malvales</taxon>
        <taxon>Malvaceae</taxon>
        <taxon>Grewioideae</taxon>
        <taxon>Apeibeae</taxon>
        <taxon>Corchorus</taxon>
    </lineage>
</organism>
<dbReference type="Gramene" id="OMP07701">
    <property type="protein sequence ID" value="OMP07701"/>
    <property type="gene ID" value="CCACVL1_01242"/>
</dbReference>
<sequence>EKSRGTELTHSEHPLKDYVVRLDRINPYRIKVQPPVNLQ</sequence>